<feature type="domain" description="RRM" evidence="3">
    <location>
        <begin position="223"/>
        <end position="301"/>
    </location>
</feature>
<dbReference type="CDD" id="cd12374">
    <property type="entry name" value="RRM_UHM_SPF45_PUF60"/>
    <property type="match status" value="1"/>
</dbReference>
<dbReference type="PANTHER" id="PTHR47330:SF1">
    <property type="entry name" value="POLY(U)-BINDING-SPLICING FACTOR PUF60"/>
    <property type="match status" value="1"/>
</dbReference>
<proteinExistence type="predicted"/>
<dbReference type="Proteomes" id="UP001527925">
    <property type="component" value="Unassembled WGS sequence"/>
</dbReference>
<dbReference type="InterPro" id="IPR003954">
    <property type="entry name" value="RRM_euk-type"/>
</dbReference>
<sequence>MPAQDASPCAHEPRSPKRRRRDEETGEGQDADGVHTREHTHGGNGSGNGAADHDHEAEGAVAAPESERLLATAMHIPIIQKESLTQEQIDMLARARAYADQYTSQARFRPSCRNVCGVGQRFPSFPQIHGLDPKVLSGLSRVYVGSIPFDRNEEQMRMAFSPFGAVKSVSMTYDPATGRHKGFCFVEFETPEATVLSIESLRVGRPSNFANYDISTLPQPPKSRLYVSNVSEFVSEDEIRTLFETFGPVEKCALIPDRISRKHKSCGYVQFVDEAPVPVALATLARFELGGRTLYVRPALIGTEFPAGMRSLGHASPPQIPDWVKGVANSINSSAAGAGGEEEAPLDEHVSISATQRYSMMQKMMRPTEDGVVAASTVLELRNMVTVGDVDEFLQSEIASECEKYGAVARVVLWRDPATPPKPEDLMLVFVEFGSIDAAIKARLALEGRFFGGRRIQAVYSRLPAA</sequence>
<dbReference type="SUPFAM" id="SSF54928">
    <property type="entry name" value="RNA-binding domain, RBD"/>
    <property type="match status" value="2"/>
</dbReference>
<dbReference type="Gene3D" id="3.30.70.330">
    <property type="match status" value="3"/>
</dbReference>
<reference evidence="4 5" key="1">
    <citation type="submission" date="2023-09" db="EMBL/GenBank/DDBJ databases">
        <title>Pangenome analysis of Batrachochytrium dendrobatidis and related Chytrids.</title>
        <authorList>
            <person name="Yacoub M.N."/>
            <person name="Stajich J.E."/>
            <person name="James T.Y."/>
        </authorList>
    </citation>
    <scope>NUCLEOTIDE SEQUENCE [LARGE SCALE GENOMIC DNA]</scope>
    <source>
        <strain evidence="4 5">JEL0888</strain>
    </source>
</reference>
<evidence type="ECO:0000313" key="4">
    <source>
        <dbReference type="EMBL" id="KAL2914456.1"/>
    </source>
</evidence>
<dbReference type="SMART" id="SM00360">
    <property type="entry name" value="RRM"/>
    <property type="match status" value="3"/>
</dbReference>
<dbReference type="EMBL" id="JADGIZ020000033">
    <property type="protein sequence ID" value="KAL2914456.1"/>
    <property type="molecule type" value="Genomic_DNA"/>
</dbReference>
<protein>
    <recommendedName>
        <fullName evidence="3">RRM domain-containing protein</fullName>
    </recommendedName>
</protein>
<dbReference type="PROSITE" id="PS50102">
    <property type="entry name" value="RRM"/>
    <property type="match status" value="3"/>
</dbReference>
<name>A0ABR4N4I5_9FUNG</name>
<feature type="domain" description="RRM" evidence="3">
    <location>
        <begin position="140"/>
        <end position="208"/>
    </location>
</feature>
<feature type="region of interest" description="Disordered" evidence="2">
    <location>
        <begin position="1"/>
        <end position="61"/>
    </location>
</feature>
<evidence type="ECO:0000259" key="3">
    <source>
        <dbReference type="PROSITE" id="PS50102"/>
    </source>
</evidence>
<dbReference type="Pfam" id="PF00076">
    <property type="entry name" value="RRM_1"/>
    <property type="match status" value="2"/>
</dbReference>
<accession>A0ABR4N4I5</accession>
<evidence type="ECO:0000256" key="1">
    <source>
        <dbReference type="PROSITE-ProRule" id="PRU00176"/>
    </source>
</evidence>
<feature type="domain" description="RRM" evidence="3">
    <location>
        <begin position="383"/>
        <end position="463"/>
    </location>
</feature>
<dbReference type="InterPro" id="IPR051974">
    <property type="entry name" value="PUF60_regulator"/>
</dbReference>
<keyword evidence="5" id="KW-1185">Reference proteome</keyword>
<feature type="compositionally biased region" description="Basic and acidic residues" evidence="2">
    <location>
        <begin position="32"/>
        <end position="41"/>
    </location>
</feature>
<keyword evidence="1" id="KW-0694">RNA-binding</keyword>
<dbReference type="InterPro" id="IPR035979">
    <property type="entry name" value="RBD_domain_sf"/>
</dbReference>
<organism evidence="4 5">
    <name type="scientific">Polyrhizophydium stewartii</name>
    <dbReference type="NCBI Taxonomy" id="2732419"/>
    <lineage>
        <taxon>Eukaryota</taxon>
        <taxon>Fungi</taxon>
        <taxon>Fungi incertae sedis</taxon>
        <taxon>Chytridiomycota</taxon>
        <taxon>Chytridiomycota incertae sedis</taxon>
        <taxon>Chytridiomycetes</taxon>
        <taxon>Rhizophydiales</taxon>
        <taxon>Rhizophydiales incertae sedis</taxon>
        <taxon>Polyrhizophydium</taxon>
    </lineage>
</organism>
<dbReference type="InterPro" id="IPR012677">
    <property type="entry name" value="Nucleotide-bd_a/b_plait_sf"/>
</dbReference>
<dbReference type="InterPro" id="IPR000504">
    <property type="entry name" value="RRM_dom"/>
</dbReference>
<gene>
    <name evidence="4" type="ORF">HK105_206023</name>
</gene>
<evidence type="ECO:0000256" key="2">
    <source>
        <dbReference type="SAM" id="MobiDB-lite"/>
    </source>
</evidence>
<dbReference type="SMART" id="SM00361">
    <property type="entry name" value="RRM_1"/>
    <property type="match status" value="1"/>
</dbReference>
<dbReference type="PANTHER" id="PTHR47330">
    <property type="entry name" value="POLY(U)-BINDING-SPLICING FACTOR PUF60-B-RELATED"/>
    <property type="match status" value="1"/>
</dbReference>
<comment type="caution">
    <text evidence="4">The sequence shown here is derived from an EMBL/GenBank/DDBJ whole genome shotgun (WGS) entry which is preliminary data.</text>
</comment>
<evidence type="ECO:0000313" key="5">
    <source>
        <dbReference type="Proteomes" id="UP001527925"/>
    </source>
</evidence>